<evidence type="ECO:0000313" key="2">
    <source>
        <dbReference type="EMBL" id="CAB1434991.1"/>
    </source>
</evidence>
<accession>A0A9N7UQN5</accession>
<reference evidence="2" key="1">
    <citation type="submission" date="2020-03" db="EMBL/GenBank/DDBJ databases">
        <authorList>
            <person name="Weist P."/>
        </authorList>
    </citation>
    <scope>NUCLEOTIDE SEQUENCE</scope>
</reference>
<proteinExistence type="predicted"/>
<name>A0A9N7UQN5_PLEPL</name>
<dbReference type="EMBL" id="CADEAL010001721">
    <property type="protein sequence ID" value="CAB1434991.1"/>
    <property type="molecule type" value="Genomic_DNA"/>
</dbReference>
<protein>
    <submittedName>
        <fullName evidence="2">Uncharacterized protein</fullName>
    </submittedName>
</protein>
<dbReference type="Proteomes" id="UP001153269">
    <property type="component" value="Unassembled WGS sequence"/>
</dbReference>
<organism evidence="2 3">
    <name type="scientific">Pleuronectes platessa</name>
    <name type="common">European plaice</name>
    <dbReference type="NCBI Taxonomy" id="8262"/>
    <lineage>
        <taxon>Eukaryota</taxon>
        <taxon>Metazoa</taxon>
        <taxon>Chordata</taxon>
        <taxon>Craniata</taxon>
        <taxon>Vertebrata</taxon>
        <taxon>Euteleostomi</taxon>
        <taxon>Actinopterygii</taxon>
        <taxon>Neopterygii</taxon>
        <taxon>Teleostei</taxon>
        <taxon>Neoteleostei</taxon>
        <taxon>Acanthomorphata</taxon>
        <taxon>Carangaria</taxon>
        <taxon>Pleuronectiformes</taxon>
        <taxon>Pleuronectoidei</taxon>
        <taxon>Pleuronectidae</taxon>
        <taxon>Pleuronectes</taxon>
    </lineage>
</organism>
<evidence type="ECO:0000313" key="3">
    <source>
        <dbReference type="Proteomes" id="UP001153269"/>
    </source>
</evidence>
<comment type="caution">
    <text evidence="2">The sequence shown here is derived from an EMBL/GenBank/DDBJ whole genome shotgun (WGS) entry which is preliminary data.</text>
</comment>
<evidence type="ECO:0000256" key="1">
    <source>
        <dbReference type="SAM" id="MobiDB-lite"/>
    </source>
</evidence>
<feature type="region of interest" description="Disordered" evidence="1">
    <location>
        <begin position="78"/>
        <end position="170"/>
    </location>
</feature>
<dbReference type="AlphaFoldDB" id="A0A9N7UQN5"/>
<keyword evidence="3" id="KW-1185">Reference proteome</keyword>
<gene>
    <name evidence="2" type="ORF">PLEPLA_LOCUS23090</name>
</gene>
<sequence length="197" mass="21459">MGSKCKLPVCQGHRSEAPGQGISTTLDTEEENIHHHSRILQQTCCGVSTHASRCHQTWLGNQLLLMDFLTVLPPVNRGGVTHGSIRTEAPAPPGRRGPRRRTENNHHFQIRRGPRCRSSQPPPAQAARGPRRRSTGNPPAKAGGGPGTQEHGAPSPRPARGARDEGAADWGFAHRSVGHKRIRLSLLPQPKHFISLM</sequence>